<feature type="non-terminal residue" evidence="3">
    <location>
        <position position="1"/>
    </location>
</feature>
<evidence type="ECO:0000313" key="4">
    <source>
        <dbReference type="Proteomes" id="UP000518305"/>
    </source>
</evidence>
<keyword evidence="2" id="KW-0812">Transmembrane</keyword>
<dbReference type="PROSITE" id="PS50231">
    <property type="entry name" value="RICIN_B_LECTIN"/>
    <property type="match status" value="1"/>
</dbReference>
<keyword evidence="2" id="KW-1133">Transmembrane helix</keyword>
<dbReference type="Proteomes" id="UP000518305">
    <property type="component" value="Unassembled WGS sequence"/>
</dbReference>
<organism evidence="3 4">
    <name type="scientific">Hemiprocne comata</name>
    <dbReference type="NCBI Taxonomy" id="243314"/>
    <lineage>
        <taxon>Eukaryota</taxon>
        <taxon>Metazoa</taxon>
        <taxon>Chordata</taxon>
        <taxon>Craniata</taxon>
        <taxon>Vertebrata</taxon>
        <taxon>Euteleostomi</taxon>
        <taxon>Archelosauria</taxon>
        <taxon>Archosauria</taxon>
        <taxon>Dinosauria</taxon>
        <taxon>Saurischia</taxon>
        <taxon>Theropoda</taxon>
        <taxon>Coelurosauria</taxon>
        <taxon>Aves</taxon>
        <taxon>Neognathae</taxon>
        <taxon>Neoaves</taxon>
        <taxon>Strisores</taxon>
        <taxon>Apodiformes</taxon>
        <taxon>Apodidae</taxon>
        <taxon>Hemiprocninae</taxon>
        <taxon>Hemiprocne</taxon>
    </lineage>
</organism>
<dbReference type="EMBL" id="VWZJ01003549">
    <property type="protein sequence ID" value="NXG57473.1"/>
    <property type="molecule type" value="Genomic_DNA"/>
</dbReference>
<dbReference type="AlphaFoldDB" id="A0A7K9CXS0"/>
<proteinExistence type="predicted"/>
<evidence type="ECO:0000256" key="1">
    <source>
        <dbReference type="SAM" id="MobiDB-lite"/>
    </source>
</evidence>
<dbReference type="GO" id="GO:0005886">
    <property type="term" value="C:plasma membrane"/>
    <property type="evidence" value="ECO:0007669"/>
    <property type="project" value="InterPro"/>
</dbReference>
<dbReference type="Pfam" id="PF15048">
    <property type="entry name" value="OSTbeta"/>
    <property type="match status" value="1"/>
</dbReference>
<dbReference type="GO" id="GO:0022857">
    <property type="term" value="F:transmembrane transporter activity"/>
    <property type="evidence" value="ECO:0007669"/>
    <property type="project" value="InterPro"/>
</dbReference>
<accession>A0A7K9CXS0</accession>
<dbReference type="GO" id="GO:0015721">
    <property type="term" value="P:bile acid and bile salt transport"/>
    <property type="evidence" value="ECO:0007669"/>
    <property type="project" value="InterPro"/>
</dbReference>
<dbReference type="Gene3D" id="2.80.10.50">
    <property type="match status" value="1"/>
</dbReference>
<dbReference type="InterPro" id="IPR029387">
    <property type="entry name" value="OSTbeta"/>
</dbReference>
<sequence length="287" mass="31744">VLRGWPRSYTGFFADTEAFLMKNARVKLCLQAGPMNGNLLLEDCDPESDLQDWSWQGDSLVNHGTQSCLSALGAGTVQTSPCGSAGYTGWDCSNSLLSPLDSSRGYLVANRKGVALSNVQGLKAQWQDAADRSVCEEKAEQDRYFAAALASTHVYEHTAGSATLVLGMDQEELEELLWFFRREDASTWNYSVLALSFMAMTLGLILLAINIVRNRKRKIQMYKEAEQGAQQAELEAKQALMPVQEHSPPEPHEQEPAPQDQQAGDVTVQWKDGTITSLYTERSEDAM</sequence>
<feature type="compositionally biased region" description="Low complexity" evidence="1">
    <location>
        <begin position="235"/>
        <end position="246"/>
    </location>
</feature>
<keyword evidence="2" id="KW-0472">Membrane</keyword>
<dbReference type="PANTHER" id="PTHR36129">
    <property type="entry name" value="ORGANIC SOLUTE TRANSPORTER SUBUNIT BETA-RELATED"/>
    <property type="match status" value="1"/>
</dbReference>
<reference evidence="3 4" key="1">
    <citation type="submission" date="2019-09" db="EMBL/GenBank/DDBJ databases">
        <title>Bird 10,000 Genomes (B10K) Project - Family phase.</title>
        <authorList>
            <person name="Zhang G."/>
        </authorList>
    </citation>
    <scope>NUCLEOTIDE SEQUENCE [LARGE SCALE GENOMIC DNA]</scope>
    <source>
        <strain evidence="3">B10K-DU-001-23</strain>
        <tissue evidence="3">Muscle</tissue>
    </source>
</reference>
<evidence type="ECO:0000313" key="3">
    <source>
        <dbReference type="EMBL" id="NXG57473.1"/>
    </source>
</evidence>
<dbReference type="OrthoDB" id="9899510at2759"/>
<feature type="transmembrane region" description="Helical" evidence="2">
    <location>
        <begin position="188"/>
        <end position="212"/>
    </location>
</feature>
<dbReference type="InterPro" id="IPR052678">
    <property type="entry name" value="OST-beta_subunit"/>
</dbReference>
<dbReference type="GO" id="GO:0046982">
    <property type="term" value="F:protein heterodimerization activity"/>
    <property type="evidence" value="ECO:0007669"/>
    <property type="project" value="InterPro"/>
</dbReference>
<evidence type="ECO:0000256" key="2">
    <source>
        <dbReference type="SAM" id="Phobius"/>
    </source>
</evidence>
<dbReference type="InterPro" id="IPR035992">
    <property type="entry name" value="Ricin_B-like_lectins"/>
</dbReference>
<dbReference type="SUPFAM" id="SSF50370">
    <property type="entry name" value="Ricin B-like lectins"/>
    <property type="match status" value="1"/>
</dbReference>
<feature type="non-terminal residue" evidence="3">
    <location>
        <position position="287"/>
    </location>
</feature>
<name>A0A7K9CXS0_9AVES</name>
<gene>
    <name evidence="3" type="primary">Slc51b</name>
    <name evidence="3" type="ORF">HEMCOM_R01742</name>
</gene>
<dbReference type="PANTHER" id="PTHR36129:SF3">
    <property type="match status" value="1"/>
</dbReference>
<protein>
    <submittedName>
        <fullName evidence="3">OSTB protein</fullName>
    </submittedName>
</protein>
<keyword evidence="4" id="KW-1185">Reference proteome</keyword>
<feature type="region of interest" description="Disordered" evidence="1">
    <location>
        <begin position="235"/>
        <end position="269"/>
    </location>
</feature>
<comment type="caution">
    <text evidence="3">The sequence shown here is derived from an EMBL/GenBank/DDBJ whole genome shotgun (WGS) entry which is preliminary data.</text>
</comment>